<dbReference type="OrthoDB" id="9866156at2"/>
<dbReference type="AlphaFoldDB" id="A0A4R6RLH2"/>
<evidence type="ECO:0000313" key="2">
    <source>
        <dbReference type="EMBL" id="TDP87509.1"/>
    </source>
</evidence>
<organism evidence="2 3">
    <name type="scientific">Oharaeibacter diazotrophicus</name>
    <dbReference type="NCBI Taxonomy" id="1920512"/>
    <lineage>
        <taxon>Bacteria</taxon>
        <taxon>Pseudomonadati</taxon>
        <taxon>Pseudomonadota</taxon>
        <taxon>Alphaproteobacteria</taxon>
        <taxon>Hyphomicrobiales</taxon>
        <taxon>Pleomorphomonadaceae</taxon>
        <taxon>Oharaeibacter</taxon>
    </lineage>
</organism>
<keyword evidence="3" id="KW-1185">Reference proteome</keyword>
<accession>A0A4R6RLH2</accession>
<name>A0A4R6RLH2_9HYPH</name>
<feature type="chain" id="PRO_5020243381" description="DUF2066 domain-containing protein" evidence="1">
    <location>
        <begin position="21"/>
        <end position="287"/>
    </location>
</feature>
<dbReference type="EMBL" id="SNXY01000006">
    <property type="protein sequence ID" value="TDP87509.1"/>
    <property type="molecule type" value="Genomic_DNA"/>
</dbReference>
<evidence type="ECO:0000256" key="1">
    <source>
        <dbReference type="SAM" id="SignalP"/>
    </source>
</evidence>
<dbReference type="RefSeq" id="WP_126535377.1">
    <property type="nucleotide sequence ID" value="NZ_BSPM01000008.1"/>
</dbReference>
<sequence>MRRAVLEVLTALLLAGAALASPAAAAPLALGDDAALDRFAAMVQRYADASRVRWVVATPDAATRAVLLKKVADRVGPDLVERVRAEAGAPDAAPAAWIETAAAEPAQDCSWQVTLTDPAAPARDAGPAHLALASGDKLPVSGAATYEIGFSGPLQSTLYAFGETSPGAIRDLAAAPEIAIPVAAGGAETLVLVRARRPVPFLDQIRQSLAARPGDRAELGENRGLAERFAGRSRGIGALIQLMDPNMVVAEAAPKAAPAPDAPAEPQVADADLIETCLYTLTPAVGM</sequence>
<evidence type="ECO:0008006" key="4">
    <source>
        <dbReference type="Google" id="ProtNLM"/>
    </source>
</evidence>
<reference evidence="2 3" key="1">
    <citation type="submission" date="2019-03" db="EMBL/GenBank/DDBJ databases">
        <title>Genomic Encyclopedia of Type Strains, Phase IV (KMG-IV): sequencing the most valuable type-strain genomes for metagenomic binning, comparative biology and taxonomic classification.</title>
        <authorList>
            <person name="Goeker M."/>
        </authorList>
    </citation>
    <scope>NUCLEOTIDE SEQUENCE [LARGE SCALE GENOMIC DNA]</scope>
    <source>
        <strain evidence="2 3">DSM 102969</strain>
    </source>
</reference>
<comment type="caution">
    <text evidence="2">The sequence shown here is derived from an EMBL/GenBank/DDBJ whole genome shotgun (WGS) entry which is preliminary data.</text>
</comment>
<protein>
    <recommendedName>
        <fullName evidence="4">DUF2066 domain-containing protein</fullName>
    </recommendedName>
</protein>
<keyword evidence="1" id="KW-0732">Signal</keyword>
<gene>
    <name evidence="2" type="ORF">EDD54_1405</name>
</gene>
<dbReference type="Proteomes" id="UP000294547">
    <property type="component" value="Unassembled WGS sequence"/>
</dbReference>
<feature type="signal peptide" evidence="1">
    <location>
        <begin position="1"/>
        <end position="20"/>
    </location>
</feature>
<evidence type="ECO:0000313" key="3">
    <source>
        <dbReference type="Proteomes" id="UP000294547"/>
    </source>
</evidence>
<proteinExistence type="predicted"/>